<reference evidence="2" key="1">
    <citation type="submission" date="2018-12" db="EMBL/GenBank/DDBJ databases">
        <authorList>
            <person name="Jaffe A."/>
        </authorList>
    </citation>
    <scope>NUCLEOTIDE SEQUENCE</scope>
</reference>
<dbReference type="InterPro" id="IPR042529">
    <property type="entry name" value="IF_2B-like_C"/>
</dbReference>
<dbReference type="InterPro" id="IPR037171">
    <property type="entry name" value="NagB/RpiA_transferase-like"/>
</dbReference>
<dbReference type="Gene3D" id="1.20.120.420">
    <property type="entry name" value="translation initiation factor eif-2b, domain 1"/>
    <property type="match status" value="1"/>
</dbReference>
<dbReference type="PANTHER" id="PTHR43475:SF2">
    <property type="entry name" value="RIBOSE 1,5-BISPHOSPHATE ISOMERASE"/>
    <property type="match status" value="1"/>
</dbReference>
<name>A0A447IUA4_9ARCH</name>
<protein>
    <submittedName>
        <fullName evidence="2">R15P Isomerase</fullName>
    </submittedName>
</protein>
<dbReference type="InterPro" id="IPR000649">
    <property type="entry name" value="IF-2B-related"/>
</dbReference>
<dbReference type="SUPFAM" id="SSF100950">
    <property type="entry name" value="NagB/RpiA/CoA transferase-like"/>
    <property type="match status" value="1"/>
</dbReference>
<dbReference type="Pfam" id="PF01008">
    <property type="entry name" value="IF-2B"/>
    <property type="match status" value="1"/>
</dbReference>
<proteinExistence type="inferred from homology"/>
<dbReference type="Gene3D" id="3.40.50.10470">
    <property type="entry name" value="Translation initiation factor eif-2b, domain 2"/>
    <property type="match status" value="1"/>
</dbReference>
<sequence length="277" mass="31370">MKKEVVDRKLDNIFADIKNIKIQGASNIAKSALYAYSLSPTSKTKKKLLSLRPTEPMLANVLNKLDKSGNNKENILSHFQLAQEKINNHVLKIIKNNDVIFTHCHSTNVIKALINAKKKGKKFQVYNTETRPLFQGRKTSKELGKSGIKVINIIDSAAEVAMEGEQGFKKVDKIFFGSDAILPKGNIINKIGSEMYAQIAKTHKIPVYIIADSWKFSKNKISLEQRDFKEVWNKAPKHAKIKNPAFEKVDCKYITAIISEIGVLSPREFVKRVRINY</sequence>
<evidence type="ECO:0000313" key="2">
    <source>
        <dbReference type="EMBL" id="VDS11061.1"/>
    </source>
</evidence>
<accession>A0A447IUA4</accession>
<dbReference type="GO" id="GO:0019509">
    <property type="term" value="P:L-methionine salvage from methylthioadenosine"/>
    <property type="evidence" value="ECO:0007669"/>
    <property type="project" value="TreeGrafter"/>
</dbReference>
<organism evidence="2">
    <name type="scientific">uncultured Candidatus Pacearchaeota archaeon</name>
    <dbReference type="NCBI Taxonomy" id="2109283"/>
    <lineage>
        <taxon>Archaea</taxon>
        <taxon>Candidatus Pacearchaeota</taxon>
        <taxon>environmental samples</taxon>
    </lineage>
</organism>
<gene>
    <name evidence="2" type="primary">e2b2</name>
</gene>
<dbReference type="EMBL" id="LR131682">
    <property type="protein sequence ID" value="VDS11070.1"/>
    <property type="molecule type" value="Genomic_DNA"/>
</dbReference>
<evidence type="ECO:0000256" key="1">
    <source>
        <dbReference type="RuleBase" id="RU003814"/>
    </source>
</evidence>
<dbReference type="EMBL" id="LR131673">
    <property type="protein sequence ID" value="VDS11061.1"/>
    <property type="molecule type" value="Genomic_DNA"/>
</dbReference>
<dbReference type="InterPro" id="IPR027363">
    <property type="entry name" value="M1Pi_N"/>
</dbReference>
<dbReference type="AlphaFoldDB" id="A0A447IUA4"/>
<dbReference type="PANTHER" id="PTHR43475">
    <property type="entry name" value="METHYLTHIORIBOSE-1-PHOSPHATE ISOMERASE"/>
    <property type="match status" value="1"/>
</dbReference>
<comment type="similarity">
    <text evidence="1">Belongs to the eIF-2B alpha/beta/delta subunits family.</text>
</comment>
<dbReference type="GO" id="GO:0046523">
    <property type="term" value="F:S-methyl-5-thioribose-1-phosphate isomerase activity"/>
    <property type="evidence" value="ECO:0007669"/>
    <property type="project" value="TreeGrafter"/>
</dbReference>
<keyword evidence="2" id="KW-0413">Isomerase</keyword>